<gene>
    <name evidence="2" type="ORF">B0T22DRAFT_126311</name>
</gene>
<comment type="caution">
    <text evidence="2">The sequence shown here is derived from an EMBL/GenBank/DDBJ whole genome shotgun (WGS) entry which is preliminary data.</text>
</comment>
<dbReference type="EMBL" id="JAULSO010000002">
    <property type="protein sequence ID" value="KAK3687346.1"/>
    <property type="molecule type" value="Genomic_DNA"/>
</dbReference>
<feature type="transmembrane region" description="Helical" evidence="1">
    <location>
        <begin position="46"/>
        <end position="71"/>
    </location>
</feature>
<protein>
    <recommendedName>
        <fullName evidence="4">Transmembrane protein</fullName>
    </recommendedName>
</protein>
<keyword evidence="1" id="KW-1133">Transmembrane helix</keyword>
<keyword evidence="3" id="KW-1185">Reference proteome</keyword>
<evidence type="ECO:0000313" key="3">
    <source>
        <dbReference type="Proteomes" id="UP001270362"/>
    </source>
</evidence>
<reference evidence="2" key="1">
    <citation type="journal article" date="2023" name="Mol. Phylogenet. Evol.">
        <title>Genome-scale phylogeny and comparative genomics of the fungal order Sordariales.</title>
        <authorList>
            <person name="Hensen N."/>
            <person name="Bonometti L."/>
            <person name="Westerberg I."/>
            <person name="Brannstrom I.O."/>
            <person name="Guillou S."/>
            <person name="Cros-Aarteil S."/>
            <person name="Calhoun S."/>
            <person name="Haridas S."/>
            <person name="Kuo A."/>
            <person name="Mondo S."/>
            <person name="Pangilinan J."/>
            <person name="Riley R."/>
            <person name="LaButti K."/>
            <person name="Andreopoulos B."/>
            <person name="Lipzen A."/>
            <person name="Chen C."/>
            <person name="Yan M."/>
            <person name="Daum C."/>
            <person name="Ng V."/>
            <person name="Clum A."/>
            <person name="Steindorff A."/>
            <person name="Ohm R.A."/>
            <person name="Martin F."/>
            <person name="Silar P."/>
            <person name="Natvig D.O."/>
            <person name="Lalanne C."/>
            <person name="Gautier V."/>
            <person name="Ament-Velasquez S.L."/>
            <person name="Kruys A."/>
            <person name="Hutchinson M.I."/>
            <person name="Powell A.J."/>
            <person name="Barry K."/>
            <person name="Miller A.N."/>
            <person name="Grigoriev I.V."/>
            <person name="Debuchy R."/>
            <person name="Gladieux P."/>
            <person name="Hiltunen Thoren M."/>
            <person name="Johannesson H."/>
        </authorList>
    </citation>
    <scope>NUCLEOTIDE SEQUENCE</scope>
    <source>
        <strain evidence="2">CBS 314.62</strain>
    </source>
</reference>
<keyword evidence="1" id="KW-0472">Membrane</keyword>
<dbReference type="AlphaFoldDB" id="A0AAE1CBE5"/>
<organism evidence="2 3">
    <name type="scientific">Podospora appendiculata</name>
    <dbReference type="NCBI Taxonomy" id="314037"/>
    <lineage>
        <taxon>Eukaryota</taxon>
        <taxon>Fungi</taxon>
        <taxon>Dikarya</taxon>
        <taxon>Ascomycota</taxon>
        <taxon>Pezizomycotina</taxon>
        <taxon>Sordariomycetes</taxon>
        <taxon>Sordariomycetidae</taxon>
        <taxon>Sordariales</taxon>
        <taxon>Podosporaceae</taxon>
        <taxon>Podospora</taxon>
    </lineage>
</organism>
<dbReference type="Proteomes" id="UP001270362">
    <property type="component" value="Unassembled WGS sequence"/>
</dbReference>
<accession>A0AAE1CBE5</accession>
<evidence type="ECO:0008006" key="4">
    <source>
        <dbReference type="Google" id="ProtNLM"/>
    </source>
</evidence>
<proteinExistence type="predicted"/>
<feature type="transmembrane region" description="Helical" evidence="1">
    <location>
        <begin position="128"/>
        <end position="161"/>
    </location>
</feature>
<name>A0AAE1CBE5_9PEZI</name>
<reference evidence="2" key="2">
    <citation type="submission" date="2023-06" db="EMBL/GenBank/DDBJ databases">
        <authorList>
            <consortium name="Lawrence Berkeley National Laboratory"/>
            <person name="Haridas S."/>
            <person name="Hensen N."/>
            <person name="Bonometti L."/>
            <person name="Westerberg I."/>
            <person name="Brannstrom I.O."/>
            <person name="Guillou S."/>
            <person name="Cros-Aarteil S."/>
            <person name="Calhoun S."/>
            <person name="Kuo A."/>
            <person name="Mondo S."/>
            <person name="Pangilinan J."/>
            <person name="Riley R."/>
            <person name="Labutti K."/>
            <person name="Andreopoulos B."/>
            <person name="Lipzen A."/>
            <person name="Chen C."/>
            <person name="Yanf M."/>
            <person name="Daum C."/>
            <person name="Ng V."/>
            <person name="Clum A."/>
            <person name="Steindorff A."/>
            <person name="Ohm R."/>
            <person name="Martin F."/>
            <person name="Silar P."/>
            <person name="Natvig D."/>
            <person name="Lalanne C."/>
            <person name="Gautier V."/>
            <person name="Ament-Velasquez S.L."/>
            <person name="Kruys A."/>
            <person name="Hutchinson M.I."/>
            <person name="Powell A.J."/>
            <person name="Barry K."/>
            <person name="Miller A.N."/>
            <person name="Grigoriev I.V."/>
            <person name="Debuchy R."/>
            <person name="Gladieux P."/>
            <person name="Thoren M.H."/>
            <person name="Johannesson H."/>
        </authorList>
    </citation>
    <scope>NUCLEOTIDE SEQUENCE</scope>
    <source>
        <strain evidence="2">CBS 314.62</strain>
    </source>
</reference>
<evidence type="ECO:0000313" key="2">
    <source>
        <dbReference type="EMBL" id="KAK3687346.1"/>
    </source>
</evidence>
<evidence type="ECO:0000256" key="1">
    <source>
        <dbReference type="SAM" id="Phobius"/>
    </source>
</evidence>
<sequence length="168" mass="19276">MGVVLLLDPVSVTEVRSMCVIWSALQSWDLCRGDRNYGGERYSFDFYWVCGVLCGLLSFLLSFSLVLFSLARTCWGPDRHLVQFVSLSLGGWIGRRLGLFGRLRRSNLTRRPSFVAGVWFRRDFCDFCFLFLLPWLTFVTCLVCCSCDLVCLCPSLTGWVIDMYFVLV</sequence>
<keyword evidence="1" id="KW-0812">Transmembrane</keyword>